<proteinExistence type="inferred from homology"/>
<keyword evidence="8 16" id="KW-0961">Cell wall biogenesis/degradation</keyword>
<evidence type="ECO:0000313" key="21">
    <source>
        <dbReference type="EMBL" id="PZO44246.1"/>
    </source>
</evidence>
<dbReference type="UniPathway" id="UPA00219"/>
<dbReference type="Pfam" id="PF08245">
    <property type="entry name" value="Mur_ligase_M"/>
    <property type="match status" value="1"/>
</dbReference>
<dbReference type="NCBIfam" id="NF001124">
    <property type="entry name" value="PRK00139.1-2"/>
    <property type="match status" value="1"/>
</dbReference>
<dbReference type="GO" id="GO:0005524">
    <property type="term" value="F:ATP binding"/>
    <property type="evidence" value="ECO:0007669"/>
    <property type="project" value="UniProtKB-UniRule"/>
</dbReference>
<evidence type="ECO:0000256" key="11">
    <source>
        <dbReference type="ARBA" id="ARBA00066633"/>
    </source>
</evidence>
<dbReference type="Proteomes" id="UP000249467">
    <property type="component" value="Unassembled WGS sequence"/>
</dbReference>
<dbReference type="InterPro" id="IPR036565">
    <property type="entry name" value="Mur-like_cat_sf"/>
</dbReference>
<reference evidence="21 22" key="1">
    <citation type="submission" date="2018-04" db="EMBL/GenBank/DDBJ databases">
        <authorList>
            <person name="Go L.Y."/>
            <person name="Mitchell J.A."/>
        </authorList>
    </citation>
    <scope>NUCLEOTIDE SEQUENCE [LARGE SCALE GENOMIC DNA]</scope>
    <source>
        <strain evidence="21">ULC066bin1</strain>
    </source>
</reference>
<evidence type="ECO:0000256" key="13">
    <source>
        <dbReference type="ARBA" id="ARBA00075482"/>
    </source>
</evidence>
<evidence type="ECO:0000256" key="2">
    <source>
        <dbReference type="ARBA" id="ARBA00022598"/>
    </source>
</evidence>
<evidence type="ECO:0000256" key="7">
    <source>
        <dbReference type="ARBA" id="ARBA00023306"/>
    </source>
</evidence>
<comment type="catalytic activity">
    <reaction evidence="9 16">
        <text>UDP-N-acetyl-alpha-D-muramoyl-L-alanyl-D-glutamate + meso-2,6-diaminopimelate + ATP = UDP-N-acetyl-alpha-D-muramoyl-L-alanyl-gamma-D-glutamyl-meso-2,6-diaminopimelate + ADP + phosphate + H(+)</text>
        <dbReference type="Rhea" id="RHEA:23676"/>
        <dbReference type="ChEBI" id="CHEBI:15378"/>
        <dbReference type="ChEBI" id="CHEBI:30616"/>
        <dbReference type="ChEBI" id="CHEBI:43474"/>
        <dbReference type="ChEBI" id="CHEBI:57791"/>
        <dbReference type="ChEBI" id="CHEBI:83900"/>
        <dbReference type="ChEBI" id="CHEBI:83905"/>
        <dbReference type="ChEBI" id="CHEBI:456216"/>
        <dbReference type="EC" id="6.3.2.13"/>
    </reaction>
</comment>
<gene>
    <name evidence="16" type="primary">murE</name>
    <name evidence="21" type="ORF">DCF19_03330</name>
</gene>
<dbReference type="EMBL" id="QBML01000003">
    <property type="protein sequence ID" value="PZO44246.1"/>
    <property type="molecule type" value="Genomic_DNA"/>
</dbReference>
<dbReference type="AlphaFoldDB" id="A0A2W4WHC1"/>
<dbReference type="PANTHER" id="PTHR23135:SF4">
    <property type="entry name" value="UDP-N-ACETYLMURAMOYL-L-ALANYL-D-GLUTAMATE--2,6-DIAMINOPIMELATE LIGASE MURE HOMOLOG, CHLOROPLASTIC"/>
    <property type="match status" value="1"/>
</dbReference>
<feature type="binding site" evidence="16">
    <location>
        <position position="389"/>
    </location>
    <ligand>
        <name>meso-2,6-diaminopimelate</name>
        <dbReference type="ChEBI" id="CHEBI:57791"/>
    </ligand>
</feature>
<dbReference type="GO" id="GO:0009252">
    <property type="term" value="P:peptidoglycan biosynthetic process"/>
    <property type="evidence" value="ECO:0007669"/>
    <property type="project" value="UniProtKB-UniRule"/>
</dbReference>
<dbReference type="Pfam" id="PF02875">
    <property type="entry name" value="Mur_ligase_C"/>
    <property type="match status" value="1"/>
</dbReference>
<dbReference type="GO" id="GO:0000287">
    <property type="term" value="F:magnesium ion binding"/>
    <property type="evidence" value="ECO:0007669"/>
    <property type="project" value="UniProtKB-UniRule"/>
</dbReference>
<keyword evidence="2 16" id="KW-0436">Ligase</keyword>
<evidence type="ECO:0000256" key="6">
    <source>
        <dbReference type="ARBA" id="ARBA00022984"/>
    </source>
</evidence>
<keyword evidence="7 16" id="KW-0131">Cell cycle</keyword>
<evidence type="ECO:0000256" key="10">
    <source>
        <dbReference type="ARBA" id="ARBA00056782"/>
    </source>
</evidence>
<feature type="short sequence motif" description="Meso-diaminopimelate recognition motif" evidence="16">
    <location>
        <begin position="413"/>
        <end position="416"/>
    </location>
</feature>
<feature type="modified residue" description="N6-carboxylysine" evidence="16">
    <location>
        <position position="225"/>
    </location>
</feature>
<dbReference type="InterPro" id="IPR013221">
    <property type="entry name" value="Mur_ligase_cen"/>
</dbReference>
<evidence type="ECO:0000256" key="1">
    <source>
        <dbReference type="ARBA" id="ARBA00005898"/>
    </source>
</evidence>
<dbReference type="FunFam" id="3.90.190.20:FF:000006">
    <property type="entry name" value="UDP-N-acetylmuramoyl-L-alanyl-D-glutamate--2,6-diaminopimelate ligase"/>
    <property type="match status" value="1"/>
</dbReference>
<feature type="binding site" evidence="16">
    <location>
        <begin position="413"/>
        <end position="416"/>
    </location>
    <ligand>
        <name>meso-2,6-diaminopimelate</name>
        <dbReference type="ChEBI" id="CHEBI:57791"/>
    </ligand>
</feature>
<dbReference type="NCBIfam" id="TIGR01085">
    <property type="entry name" value="murE"/>
    <property type="match status" value="1"/>
</dbReference>
<dbReference type="GO" id="GO:0071555">
    <property type="term" value="P:cell wall organization"/>
    <property type="evidence" value="ECO:0007669"/>
    <property type="project" value="UniProtKB-KW"/>
</dbReference>
<feature type="binding site" evidence="16">
    <location>
        <begin position="158"/>
        <end position="159"/>
    </location>
    <ligand>
        <name>UDP-N-acetyl-alpha-D-muramoyl-L-alanyl-D-glutamate</name>
        <dbReference type="ChEBI" id="CHEBI:83900"/>
    </ligand>
</feature>
<protein>
    <recommendedName>
        <fullName evidence="12 16">UDP-N-acetylmuramoyl-L-alanyl-D-glutamate--2,6-diaminopimelate ligase</fullName>
        <ecNumber evidence="11 16">6.3.2.13</ecNumber>
    </recommendedName>
    <alternativeName>
        <fullName evidence="13 16">Meso-A2pm-adding enzyme</fullName>
    </alternativeName>
    <alternativeName>
        <fullName evidence="14 16">Meso-diaminopimelate-adding enzyme</fullName>
    </alternativeName>
    <alternativeName>
        <fullName evidence="15 16">UDP-MurNAc-L-Ala-D-Glu:meso-diaminopimelate ligase</fullName>
    </alternativeName>
    <alternativeName>
        <fullName evidence="16">UDP-MurNAc-tripeptide synthetase</fullName>
    </alternativeName>
    <alternativeName>
        <fullName evidence="16">UDP-N-acetylmuramyl-tripeptide synthetase</fullName>
    </alternativeName>
</protein>
<evidence type="ECO:0000256" key="16">
    <source>
        <dbReference type="HAMAP-Rule" id="MF_00208"/>
    </source>
</evidence>
<dbReference type="InterPro" id="IPR005761">
    <property type="entry name" value="UDP-N-AcMur-Glu-dNH2Pim_ligase"/>
</dbReference>
<dbReference type="SUPFAM" id="SSF53244">
    <property type="entry name" value="MurD-like peptide ligases, peptide-binding domain"/>
    <property type="match status" value="1"/>
</dbReference>
<feature type="binding site" evidence="16">
    <location>
        <position position="191"/>
    </location>
    <ligand>
        <name>UDP-N-acetyl-alpha-D-muramoyl-L-alanyl-D-glutamate</name>
        <dbReference type="ChEBI" id="CHEBI:83900"/>
    </ligand>
</feature>
<feature type="binding site" evidence="16">
    <location>
        <position position="471"/>
    </location>
    <ligand>
        <name>meso-2,6-diaminopimelate</name>
        <dbReference type="ChEBI" id="CHEBI:57791"/>
    </ligand>
</feature>
<comment type="caution">
    <text evidence="21">The sequence shown here is derived from an EMBL/GenBank/DDBJ whole genome shotgun (WGS) entry which is preliminary data.</text>
</comment>
<evidence type="ECO:0000259" key="19">
    <source>
        <dbReference type="Pfam" id="PF02875"/>
    </source>
</evidence>
<keyword evidence="16" id="KW-0963">Cytoplasm</keyword>
<evidence type="ECO:0000313" key="22">
    <source>
        <dbReference type="Proteomes" id="UP000249467"/>
    </source>
</evidence>
<keyword evidence="4 16" id="KW-0067">ATP-binding</keyword>
<feature type="binding site" evidence="16">
    <location>
        <position position="193"/>
    </location>
    <ligand>
        <name>UDP-N-acetyl-alpha-D-muramoyl-L-alanyl-D-glutamate</name>
        <dbReference type="ChEBI" id="CHEBI:83900"/>
    </ligand>
</feature>
<keyword evidence="5 16" id="KW-0133">Cell shape</keyword>
<dbReference type="InterPro" id="IPR004101">
    <property type="entry name" value="Mur_ligase_C"/>
</dbReference>
<dbReference type="GO" id="GO:0005737">
    <property type="term" value="C:cytoplasm"/>
    <property type="evidence" value="ECO:0007669"/>
    <property type="project" value="UniProtKB-SubCell"/>
</dbReference>
<evidence type="ECO:0000259" key="18">
    <source>
        <dbReference type="Pfam" id="PF01225"/>
    </source>
</evidence>
<organism evidence="21 22">
    <name type="scientific">Pseudanabaena frigida</name>
    <dbReference type="NCBI Taxonomy" id="945775"/>
    <lineage>
        <taxon>Bacteria</taxon>
        <taxon>Bacillati</taxon>
        <taxon>Cyanobacteriota</taxon>
        <taxon>Cyanophyceae</taxon>
        <taxon>Pseudanabaenales</taxon>
        <taxon>Pseudanabaenaceae</taxon>
        <taxon>Pseudanabaena</taxon>
    </lineage>
</organism>
<name>A0A2W4WHC1_9CYAN</name>
<feature type="binding site" evidence="16">
    <location>
        <begin position="117"/>
        <end position="123"/>
    </location>
    <ligand>
        <name>ATP</name>
        <dbReference type="ChEBI" id="CHEBI:30616"/>
    </ligand>
</feature>
<dbReference type="Gene3D" id="3.90.190.20">
    <property type="entry name" value="Mur ligase, C-terminal domain"/>
    <property type="match status" value="1"/>
</dbReference>
<feature type="domain" description="Mur ligase central" evidence="20">
    <location>
        <begin position="115"/>
        <end position="316"/>
    </location>
</feature>
<comment type="pathway">
    <text evidence="16 17">Cell wall biogenesis; peptidoglycan biosynthesis.</text>
</comment>
<dbReference type="InterPro" id="IPR035911">
    <property type="entry name" value="MurE/MurF_N"/>
</dbReference>
<evidence type="ECO:0000256" key="12">
    <source>
        <dbReference type="ARBA" id="ARBA00072883"/>
    </source>
</evidence>
<feature type="binding site" evidence="16">
    <location>
        <position position="467"/>
    </location>
    <ligand>
        <name>meso-2,6-diaminopimelate</name>
        <dbReference type="ChEBI" id="CHEBI:57791"/>
    </ligand>
</feature>
<dbReference type="Gene3D" id="3.40.1190.10">
    <property type="entry name" value="Mur-like, catalytic domain"/>
    <property type="match status" value="1"/>
</dbReference>
<feature type="binding site" evidence="16">
    <location>
        <position position="185"/>
    </location>
    <ligand>
        <name>UDP-N-acetyl-alpha-D-muramoyl-L-alanyl-D-glutamate</name>
        <dbReference type="ChEBI" id="CHEBI:83900"/>
    </ligand>
</feature>
<evidence type="ECO:0000256" key="5">
    <source>
        <dbReference type="ARBA" id="ARBA00022960"/>
    </source>
</evidence>
<evidence type="ECO:0000256" key="17">
    <source>
        <dbReference type="RuleBase" id="RU004135"/>
    </source>
</evidence>
<dbReference type="InterPro" id="IPR036615">
    <property type="entry name" value="Mur_ligase_C_dom_sf"/>
</dbReference>
<evidence type="ECO:0000256" key="15">
    <source>
        <dbReference type="ARBA" id="ARBA00081560"/>
    </source>
</evidence>
<accession>A0A2W4WHC1</accession>
<comment type="similarity">
    <text evidence="1 16">Belongs to the MurCDEF family. MurE subfamily.</text>
</comment>
<dbReference type="GO" id="GO:0051301">
    <property type="term" value="P:cell division"/>
    <property type="evidence" value="ECO:0007669"/>
    <property type="project" value="UniProtKB-KW"/>
</dbReference>
<evidence type="ECO:0000256" key="8">
    <source>
        <dbReference type="ARBA" id="ARBA00023316"/>
    </source>
</evidence>
<comment type="caution">
    <text evidence="16">Lacks conserved residue(s) required for the propagation of feature annotation.</text>
</comment>
<dbReference type="SUPFAM" id="SSF53623">
    <property type="entry name" value="MurD-like peptide ligases, catalytic domain"/>
    <property type="match status" value="1"/>
</dbReference>
<dbReference type="HAMAP" id="MF_00208">
    <property type="entry name" value="MurE"/>
    <property type="match status" value="1"/>
</dbReference>
<sequence>MRLKQLLSLAGYQNPQPELDELEVKRVVTDSRACQDGDLFIGMTGTQVDGGKFAPQAIAQGAIAAIISRDAFDNLPSNLPSKEKAIAVDDVVVACSKLATAFYDYPAQKLKLVGVTGTNGKTTTTHLIEFLLQTQYAAALFGTLYTRWAGYSKTATHTTPFAVDLQAQLAEAIAAGCDVGLMEVSSHALDQRRVLGCPFEVAVFTNLTQDHLDYHHNLEEYFQAKALLFSEIYLQGRAIINFDDPFGQRLVQTLTDKQVWTYSLSNPQADFYTENLVYLPNGATGILHTPQGEIAFKSPLVGRFNVENILAAIATALHMGMNLAEVISRLPEFKNVPGRVERVQVSDDQDVTVVVDYAHTPDSLENLLKAMRPFTQRELICVFGCGGDRDRTKRPLMGEIAARLADRVYVTSDNPRTEDPQRILDDVMVGVNAGIGDKPIAVEGDRHKCIQLAIAKAQTGDTILLAGKGHEDYQIIGREKIHFDDREEAQTALILRTLGKNT</sequence>
<keyword evidence="16" id="KW-0460">Magnesium</keyword>
<dbReference type="EC" id="6.3.2.13" evidence="11 16"/>
<evidence type="ECO:0000259" key="20">
    <source>
        <dbReference type="Pfam" id="PF08245"/>
    </source>
</evidence>
<evidence type="ECO:0000256" key="14">
    <source>
        <dbReference type="ARBA" id="ARBA00076158"/>
    </source>
</evidence>
<dbReference type="PANTHER" id="PTHR23135">
    <property type="entry name" value="MUR LIGASE FAMILY MEMBER"/>
    <property type="match status" value="1"/>
</dbReference>
<keyword evidence="3 16" id="KW-0132">Cell division</keyword>
<dbReference type="Gene3D" id="3.40.1390.10">
    <property type="entry name" value="MurE/MurF, N-terminal domain"/>
    <property type="match status" value="1"/>
</dbReference>
<dbReference type="SUPFAM" id="SSF63418">
    <property type="entry name" value="MurE/MurF N-terminal domain"/>
    <property type="match status" value="1"/>
</dbReference>
<comment type="subcellular location">
    <subcellularLocation>
        <location evidence="16 17">Cytoplasm</location>
    </subcellularLocation>
</comment>
<comment type="cofactor">
    <cofactor evidence="16">
        <name>Mg(2+)</name>
        <dbReference type="ChEBI" id="CHEBI:18420"/>
    </cofactor>
</comment>
<keyword evidence="16" id="KW-0547">Nucleotide-binding</keyword>
<evidence type="ECO:0000256" key="9">
    <source>
        <dbReference type="ARBA" id="ARBA00050251"/>
    </source>
</evidence>
<evidence type="ECO:0000256" key="4">
    <source>
        <dbReference type="ARBA" id="ARBA00022840"/>
    </source>
</evidence>
<dbReference type="GO" id="GO:0008360">
    <property type="term" value="P:regulation of cell shape"/>
    <property type="evidence" value="ECO:0007669"/>
    <property type="project" value="UniProtKB-KW"/>
</dbReference>
<feature type="domain" description="Mur ligase C-terminal" evidence="19">
    <location>
        <begin position="338"/>
        <end position="469"/>
    </location>
</feature>
<comment type="PTM">
    <text evidence="16">Carboxylation is probably crucial for Mg(2+) binding and, consequently, for the gamma-phosphate positioning of ATP.</text>
</comment>
<dbReference type="InterPro" id="IPR000713">
    <property type="entry name" value="Mur_ligase_N"/>
</dbReference>
<reference evidence="21 22" key="2">
    <citation type="submission" date="2018-06" db="EMBL/GenBank/DDBJ databases">
        <title>Metagenomic assembly of (sub)arctic Cyanobacteria and their associated microbiome from non-axenic cultures.</title>
        <authorList>
            <person name="Baurain D."/>
        </authorList>
    </citation>
    <scope>NUCLEOTIDE SEQUENCE [LARGE SCALE GENOMIC DNA]</scope>
    <source>
        <strain evidence="21">ULC066bin1</strain>
    </source>
</reference>
<dbReference type="NCBIfam" id="NF001126">
    <property type="entry name" value="PRK00139.1-4"/>
    <property type="match status" value="1"/>
</dbReference>
<feature type="domain" description="Mur ligase N-terminal catalytic" evidence="18">
    <location>
        <begin position="24"/>
        <end position="103"/>
    </location>
</feature>
<dbReference type="GO" id="GO:0008765">
    <property type="term" value="F:UDP-N-acetylmuramoylalanyl-D-glutamate-2,6-diaminopimelate ligase activity"/>
    <property type="evidence" value="ECO:0007669"/>
    <property type="project" value="UniProtKB-UniRule"/>
</dbReference>
<comment type="function">
    <text evidence="10 16">Catalyzes the addition of meso-diaminopimelic acid to the nucleotide precursor UDP-N-acetylmuramoyl-L-alanyl-D-glutamate (UMAG) in the biosynthesis of bacterial cell-wall peptidoglycan.</text>
</comment>
<evidence type="ECO:0000256" key="3">
    <source>
        <dbReference type="ARBA" id="ARBA00022618"/>
    </source>
</evidence>
<dbReference type="Pfam" id="PF01225">
    <property type="entry name" value="Mur_ligase"/>
    <property type="match status" value="1"/>
</dbReference>
<keyword evidence="6 16" id="KW-0573">Peptidoglycan synthesis</keyword>
<feature type="binding site" evidence="16">
    <location>
        <position position="31"/>
    </location>
    <ligand>
        <name>UDP-N-acetyl-alpha-D-muramoyl-L-alanyl-D-glutamate</name>
        <dbReference type="ChEBI" id="CHEBI:83900"/>
    </ligand>
</feature>